<dbReference type="STRING" id="317735.RU98_GL001080"/>
<dbReference type="Pfam" id="PF01370">
    <property type="entry name" value="Epimerase"/>
    <property type="match status" value="1"/>
</dbReference>
<evidence type="ECO:0000259" key="1">
    <source>
        <dbReference type="Pfam" id="PF01370"/>
    </source>
</evidence>
<dbReference type="InterPro" id="IPR050177">
    <property type="entry name" value="Lipid_A_modif_metabolic_enz"/>
</dbReference>
<dbReference type="InterPro" id="IPR036291">
    <property type="entry name" value="NAD(P)-bd_dom_sf"/>
</dbReference>
<dbReference type="Gene3D" id="3.40.50.720">
    <property type="entry name" value="NAD(P)-binding Rossmann-like Domain"/>
    <property type="match status" value="1"/>
</dbReference>
<evidence type="ECO:0000313" key="3">
    <source>
        <dbReference type="Proteomes" id="UP000013840"/>
    </source>
</evidence>
<dbReference type="AlphaFoldDB" id="R3U7H4"/>
<keyword evidence="3" id="KW-1185">Reference proteome</keyword>
<evidence type="ECO:0000313" key="2">
    <source>
        <dbReference type="EMBL" id="EOL49388.1"/>
    </source>
</evidence>
<dbReference type="eggNOG" id="COG0451">
    <property type="taxonomic scope" value="Bacteria"/>
</dbReference>
<proteinExistence type="predicted"/>
<dbReference type="EMBL" id="AJAU01000008">
    <property type="protein sequence ID" value="EOL49388.1"/>
    <property type="molecule type" value="Genomic_DNA"/>
</dbReference>
<protein>
    <recommendedName>
        <fullName evidence="1">NAD-dependent epimerase/dehydratase domain-containing protein</fullName>
    </recommendedName>
</protein>
<dbReference type="PATRIC" id="fig|1158612.3.peg.774"/>
<organism evidence="2 3">
    <name type="scientific">Enterococcus caccae ATCC BAA-1240</name>
    <dbReference type="NCBI Taxonomy" id="1158612"/>
    <lineage>
        <taxon>Bacteria</taxon>
        <taxon>Bacillati</taxon>
        <taxon>Bacillota</taxon>
        <taxon>Bacilli</taxon>
        <taxon>Lactobacillales</taxon>
        <taxon>Enterococcaceae</taxon>
        <taxon>Enterococcus</taxon>
    </lineage>
</organism>
<sequence>MHYSPDDICFKSISVRTDNWKDMDFSEFDCIVHLAAIVHKKKRMDEKIFFQVNTDLAIKIARKAKKDGVPNFILFSTIAVYGDVSPETDLITKDTKLNPSSLYGESKRQAEMAINELSSKSFKVAIIRPPMVYGKNSPGNFSLLEKLALHWGIFPNITNSRSMIYIENLCYLIYIIISNRLDGTYLPQNKEYVVTNNLISLIRKEHRKRTYFILGRFSRFIFSLLSLSLIKKVYGDLMIDQSSSDFELDYNQISFQGSITATQKK</sequence>
<dbReference type="PANTHER" id="PTHR43245">
    <property type="entry name" value="BIFUNCTIONAL POLYMYXIN RESISTANCE PROTEIN ARNA"/>
    <property type="match status" value="1"/>
</dbReference>
<comment type="caution">
    <text evidence="2">The sequence shown here is derived from an EMBL/GenBank/DDBJ whole genome shotgun (WGS) entry which is preliminary data.</text>
</comment>
<dbReference type="Proteomes" id="UP000013840">
    <property type="component" value="Unassembled WGS sequence"/>
</dbReference>
<reference evidence="2 3" key="1">
    <citation type="submission" date="2013-02" db="EMBL/GenBank/DDBJ databases">
        <title>The Genome Sequence of Enterococcus caccae BAA-1240.</title>
        <authorList>
            <consortium name="The Broad Institute Genome Sequencing Platform"/>
            <consortium name="The Broad Institute Genome Sequencing Center for Infectious Disease"/>
            <person name="Earl A.M."/>
            <person name="Gilmore M.S."/>
            <person name="Lebreton F."/>
            <person name="Walker B."/>
            <person name="Young S.K."/>
            <person name="Zeng Q."/>
            <person name="Gargeya S."/>
            <person name="Fitzgerald M."/>
            <person name="Haas B."/>
            <person name="Abouelleil A."/>
            <person name="Alvarado L."/>
            <person name="Arachchi H.M."/>
            <person name="Berlin A.M."/>
            <person name="Chapman S.B."/>
            <person name="Dewar J."/>
            <person name="Goldberg J."/>
            <person name="Griggs A."/>
            <person name="Gujja S."/>
            <person name="Hansen M."/>
            <person name="Howarth C."/>
            <person name="Imamovic A."/>
            <person name="Larimer J."/>
            <person name="McCowan C."/>
            <person name="Murphy C."/>
            <person name="Neiman D."/>
            <person name="Pearson M."/>
            <person name="Priest M."/>
            <person name="Roberts A."/>
            <person name="Saif S."/>
            <person name="Shea T."/>
            <person name="Sisk P."/>
            <person name="Sykes S."/>
            <person name="Wortman J."/>
            <person name="Nusbaum C."/>
            <person name="Birren B."/>
        </authorList>
    </citation>
    <scope>NUCLEOTIDE SEQUENCE [LARGE SCALE GENOMIC DNA]</scope>
    <source>
        <strain evidence="2 3">ATCC BAA-1240</strain>
    </source>
</reference>
<feature type="domain" description="NAD-dependent epimerase/dehydratase" evidence="1">
    <location>
        <begin position="25"/>
        <end position="179"/>
    </location>
</feature>
<dbReference type="InterPro" id="IPR001509">
    <property type="entry name" value="Epimerase_deHydtase"/>
</dbReference>
<accession>R3U7H4</accession>
<dbReference type="PANTHER" id="PTHR43245:SF58">
    <property type="entry name" value="BLL5923 PROTEIN"/>
    <property type="match status" value="1"/>
</dbReference>
<name>R3U7H4_9ENTE</name>
<gene>
    <name evidence="2" type="ORF">UC7_00765</name>
</gene>
<dbReference type="SUPFAM" id="SSF51735">
    <property type="entry name" value="NAD(P)-binding Rossmann-fold domains"/>
    <property type="match status" value="1"/>
</dbReference>